<evidence type="ECO:0000313" key="1">
    <source>
        <dbReference type="EMBL" id="GAA3961463.1"/>
    </source>
</evidence>
<dbReference type="EMBL" id="BAABDI010000002">
    <property type="protein sequence ID" value="GAA3961463.1"/>
    <property type="molecule type" value="Genomic_DNA"/>
</dbReference>
<name>A0ABP7P8F1_9BACT</name>
<sequence length="77" mass="8729">MAVGGAWDERDTLQRFPTWCTVFKGIKNEELKVKKLSVNFLIFNSSFLIVFRKAETALARTDRPGAGLSEDVARDYC</sequence>
<accession>A0ABP7P8F1</accession>
<reference evidence="2" key="1">
    <citation type="journal article" date="2019" name="Int. J. Syst. Evol. Microbiol.">
        <title>The Global Catalogue of Microorganisms (GCM) 10K type strain sequencing project: providing services to taxonomists for standard genome sequencing and annotation.</title>
        <authorList>
            <consortium name="The Broad Institute Genomics Platform"/>
            <consortium name="The Broad Institute Genome Sequencing Center for Infectious Disease"/>
            <person name="Wu L."/>
            <person name="Ma J."/>
        </authorList>
    </citation>
    <scope>NUCLEOTIDE SEQUENCE [LARGE SCALE GENOMIC DNA]</scope>
    <source>
        <strain evidence="2">JCM 17217</strain>
    </source>
</reference>
<evidence type="ECO:0000313" key="2">
    <source>
        <dbReference type="Proteomes" id="UP001501556"/>
    </source>
</evidence>
<organism evidence="1 2">
    <name type="scientific">Hymenobacter antarcticus</name>
    <dbReference type="NCBI Taxonomy" id="486270"/>
    <lineage>
        <taxon>Bacteria</taxon>
        <taxon>Pseudomonadati</taxon>
        <taxon>Bacteroidota</taxon>
        <taxon>Cytophagia</taxon>
        <taxon>Cytophagales</taxon>
        <taxon>Hymenobacteraceae</taxon>
        <taxon>Hymenobacter</taxon>
    </lineage>
</organism>
<keyword evidence="2" id="KW-1185">Reference proteome</keyword>
<comment type="caution">
    <text evidence="1">The sequence shown here is derived from an EMBL/GenBank/DDBJ whole genome shotgun (WGS) entry which is preliminary data.</text>
</comment>
<dbReference type="Proteomes" id="UP001501556">
    <property type="component" value="Unassembled WGS sequence"/>
</dbReference>
<gene>
    <name evidence="1" type="ORF">GCM10022407_05460</name>
</gene>
<proteinExistence type="predicted"/>
<protein>
    <submittedName>
        <fullName evidence="1">Uncharacterized protein</fullName>
    </submittedName>
</protein>